<protein>
    <recommendedName>
        <fullName evidence="4">EF-hand domain-containing protein</fullName>
    </recommendedName>
</protein>
<gene>
    <name evidence="2" type="ORF">US91_C0006G0080</name>
</gene>
<evidence type="ECO:0008006" key="4">
    <source>
        <dbReference type="Google" id="ProtNLM"/>
    </source>
</evidence>
<comment type="caution">
    <text evidence="2">The sequence shown here is derived from an EMBL/GenBank/DDBJ whole genome shotgun (WGS) entry which is preliminary data.</text>
</comment>
<proteinExistence type="predicted"/>
<organism evidence="2 3">
    <name type="scientific">Candidatus Falkowbacteria bacterium GW2011_GWE1_38_31</name>
    <dbReference type="NCBI Taxonomy" id="1618638"/>
    <lineage>
        <taxon>Bacteria</taxon>
        <taxon>Candidatus Falkowiibacteriota</taxon>
    </lineage>
</organism>
<keyword evidence="1" id="KW-0732">Signal</keyword>
<feature type="signal peptide" evidence="1">
    <location>
        <begin position="1"/>
        <end position="33"/>
    </location>
</feature>
<evidence type="ECO:0000313" key="2">
    <source>
        <dbReference type="EMBL" id="KKQ70241.1"/>
    </source>
</evidence>
<evidence type="ECO:0000313" key="3">
    <source>
        <dbReference type="Proteomes" id="UP000034022"/>
    </source>
</evidence>
<dbReference type="Proteomes" id="UP000034022">
    <property type="component" value="Unassembled WGS sequence"/>
</dbReference>
<evidence type="ECO:0000256" key="1">
    <source>
        <dbReference type="SAM" id="SignalP"/>
    </source>
</evidence>
<sequence length="924" mass="103386">MPYFKFKNISLFFFALLTLPVFFFCLSNNPVQAQVEEEECAEASFSIIARSSTGDFIPSITVEVFEQITDADNRPKPGTKIASGKTSAITGIFSYTLKKPSGKQYAIKMNATDKDATAFWFYDSLTLNCGESKEVTKSLSALEIVIRDALGVLKTNEQFSIYAQKYDADNKPLKEKLSLIASLNTGEGGKSTIYVPASSNFINGSGAAYYIFEKINANGGSYSQYDIHASEGNTTKIDYKLSRLKLEMQDINGVSFPANSKIEIFSQVKNEDNVSVLSTKIKDVYTDDLGMVNFEYPAGIYALRLLGSSGVYTYFWDIEIRDQTQTTYQLKTNEEWLPSGGACEASSNFTLFTRDLDYRLIAGLNFNIYEQGVNADGKPYALGKLSGGTINESGQSTIIINPDPRKKYALQIYEKNEKVGDFWFFDQIQFACGQNMEVTKQLPALNIILRDSKGELLRNQLFSLYTEKFDADEKPIKEKKDLVSDKFDSGESGKITVYLAANHPYLKEKRGSYVITLTNKDKITFTEYGINISPSQNLELDYSLSGLAITYKNAEGKINSEKTVDIYEQVQNAERQNILGKKIKSLKTDAYGIASLEYPTGSFAAVVTDSLQQKNIFWNLLIKNRQMSKTELNENKIRINIKDGTGKKISKKMTISVYTLKKTQDAYTIDKKLKSLSSEADGTLDASLAPGAYLFSVSDQKIEYGKAIYAENGKAQTLEIKMSSAEKILSGQKFKLGSADSLSLAEKMKGRLLLQVENNGETWYVDPNTLKRFYVKDGPTAYETLRKFGLGITNADLNKIPVGLDARFEEWDYDGDLVPDKMEEALGTDMYEYDTDNDGYNDGEELINGYNTLGAGKHNLDNNLAKRLGGKILLQTESRGEAWYINPSDNRRYYMKDGESAYEIMRFLSLGITNANLEKIEEGK</sequence>
<name>A0A0G0MZH2_9BACT</name>
<dbReference type="EMBL" id="LBUU01000006">
    <property type="protein sequence ID" value="KKQ70241.1"/>
    <property type="molecule type" value="Genomic_DNA"/>
</dbReference>
<feature type="chain" id="PRO_5002533728" description="EF-hand domain-containing protein" evidence="1">
    <location>
        <begin position="34"/>
        <end position="924"/>
    </location>
</feature>
<reference evidence="2 3" key="1">
    <citation type="journal article" date="2015" name="Nature">
        <title>rRNA introns, odd ribosomes, and small enigmatic genomes across a large radiation of phyla.</title>
        <authorList>
            <person name="Brown C.T."/>
            <person name="Hug L.A."/>
            <person name="Thomas B.C."/>
            <person name="Sharon I."/>
            <person name="Castelle C.J."/>
            <person name="Singh A."/>
            <person name="Wilkins M.J."/>
            <person name="Williams K.H."/>
            <person name="Banfield J.F."/>
        </authorList>
    </citation>
    <scope>NUCLEOTIDE SEQUENCE [LARGE SCALE GENOMIC DNA]</scope>
</reference>
<accession>A0A0G0MZH2</accession>
<dbReference type="AlphaFoldDB" id="A0A0G0MZH2"/>